<dbReference type="PANTHER" id="PTHR11875">
    <property type="entry name" value="TESTIS-SPECIFIC Y-ENCODED PROTEIN"/>
    <property type="match status" value="1"/>
</dbReference>
<dbReference type="Gene3D" id="3.30.1120.90">
    <property type="entry name" value="Nucleosome assembly protein"/>
    <property type="match status" value="1"/>
</dbReference>
<sequence length="209" mass="24391">MQSEPKRLKHSNPDEHMLYQLDCSQCEIRASNEQHKECRQIMSEVSQFWRTTFKNHPDLNSLLEGSDQDCFNFLTEIDVEYFKGERSRYQLKFHFRPNPYFENDVLVKEISGSGDATESSSIPIKWKKGVNLTDGSSPTQSGAGRKRELDHYSFLTWYNDHTDPISFDINEAICYDLWDTVLPHFCSSYDDKYCVSNAQANHRPEALEK</sequence>
<evidence type="ECO:0000313" key="3">
    <source>
        <dbReference type="EMBL" id="JAV69016.1"/>
    </source>
</evidence>
<protein>
    <submittedName>
        <fullName evidence="3">Uncharacterized protein</fullName>
    </submittedName>
</protein>
<dbReference type="GO" id="GO:0005634">
    <property type="term" value="C:nucleus"/>
    <property type="evidence" value="ECO:0007669"/>
    <property type="project" value="InterPro"/>
</dbReference>
<evidence type="ECO:0000256" key="1">
    <source>
        <dbReference type="ARBA" id="ARBA00009947"/>
    </source>
</evidence>
<dbReference type="EMBL" id="GEZM01063701">
    <property type="protein sequence ID" value="JAV69016.1"/>
    <property type="molecule type" value="Transcribed_RNA"/>
</dbReference>
<evidence type="ECO:0000256" key="2">
    <source>
        <dbReference type="RuleBase" id="RU003876"/>
    </source>
</evidence>
<name>A0A1Y1LBU0_PHOPY</name>
<reference evidence="3" key="1">
    <citation type="journal article" date="2016" name="Sci. Rep.">
        <title>Molecular characterization of firefly nuptial gifts: a multi-omics approach sheds light on postcopulatory sexual selection.</title>
        <authorList>
            <person name="Al-Wathiqui N."/>
            <person name="Fallon T.R."/>
            <person name="South A."/>
            <person name="Weng J.K."/>
            <person name="Lewis S.M."/>
        </authorList>
    </citation>
    <scope>NUCLEOTIDE SEQUENCE</scope>
</reference>
<dbReference type="InterPro" id="IPR037231">
    <property type="entry name" value="NAP-like_sf"/>
</dbReference>
<dbReference type="InterPro" id="IPR002164">
    <property type="entry name" value="NAP_family"/>
</dbReference>
<dbReference type="AlphaFoldDB" id="A0A1Y1LBU0"/>
<comment type="similarity">
    <text evidence="1 2">Belongs to the nucleosome assembly protein (NAP) family.</text>
</comment>
<accession>A0A1Y1LBU0</accession>
<organism evidence="3">
    <name type="scientific">Photinus pyralis</name>
    <name type="common">Common eastern firefly</name>
    <name type="synonym">Lampyris pyralis</name>
    <dbReference type="NCBI Taxonomy" id="7054"/>
    <lineage>
        <taxon>Eukaryota</taxon>
        <taxon>Metazoa</taxon>
        <taxon>Ecdysozoa</taxon>
        <taxon>Arthropoda</taxon>
        <taxon>Hexapoda</taxon>
        <taxon>Insecta</taxon>
        <taxon>Pterygota</taxon>
        <taxon>Neoptera</taxon>
        <taxon>Endopterygota</taxon>
        <taxon>Coleoptera</taxon>
        <taxon>Polyphaga</taxon>
        <taxon>Elateriformia</taxon>
        <taxon>Elateroidea</taxon>
        <taxon>Lampyridae</taxon>
        <taxon>Lampyrinae</taxon>
        <taxon>Photinus</taxon>
    </lineage>
</organism>
<dbReference type="Pfam" id="PF00956">
    <property type="entry name" value="NAP"/>
    <property type="match status" value="1"/>
</dbReference>
<proteinExistence type="inferred from homology"/>
<dbReference type="GO" id="GO:0006334">
    <property type="term" value="P:nucleosome assembly"/>
    <property type="evidence" value="ECO:0007669"/>
    <property type="project" value="InterPro"/>
</dbReference>
<dbReference type="SUPFAM" id="SSF143113">
    <property type="entry name" value="NAP-like"/>
    <property type="match status" value="1"/>
</dbReference>